<organism evidence="2 3">
    <name type="scientific">Klugiella xanthotipulae</name>
    <dbReference type="NCBI Taxonomy" id="244735"/>
    <lineage>
        <taxon>Bacteria</taxon>
        <taxon>Bacillati</taxon>
        <taxon>Actinomycetota</taxon>
        <taxon>Actinomycetes</taxon>
        <taxon>Micrococcales</taxon>
        <taxon>Microbacteriaceae</taxon>
        <taxon>Klugiella</taxon>
    </lineage>
</organism>
<keyword evidence="1" id="KW-1133">Transmembrane helix</keyword>
<gene>
    <name evidence="2" type="ORF">FB466_0386</name>
</gene>
<proteinExistence type="predicted"/>
<dbReference type="AlphaFoldDB" id="A0A543I4V2"/>
<evidence type="ECO:0000256" key="1">
    <source>
        <dbReference type="SAM" id="Phobius"/>
    </source>
</evidence>
<feature type="transmembrane region" description="Helical" evidence="1">
    <location>
        <begin position="54"/>
        <end position="76"/>
    </location>
</feature>
<name>A0A543I4V2_9MICO</name>
<keyword evidence="3" id="KW-1185">Reference proteome</keyword>
<protein>
    <submittedName>
        <fullName evidence="2">Uncharacterized protein</fullName>
    </submittedName>
</protein>
<feature type="transmembrane region" description="Helical" evidence="1">
    <location>
        <begin position="88"/>
        <end position="106"/>
    </location>
</feature>
<reference evidence="2 3" key="1">
    <citation type="submission" date="2019-06" db="EMBL/GenBank/DDBJ databases">
        <title>Sequencing the genomes of 1000 actinobacteria strains.</title>
        <authorList>
            <person name="Klenk H.-P."/>
        </authorList>
    </citation>
    <scope>NUCLEOTIDE SEQUENCE [LARGE SCALE GENOMIC DNA]</scope>
    <source>
        <strain evidence="2 3">DSM 18031</strain>
    </source>
</reference>
<keyword evidence="1" id="KW-0472">Membrane</keyword>
<dbReference type="EMBL" id="VFPN01000001">
    <property type="protein sequence ID" value="TQM65581.1"/>
    <property type="molecule type" value="Genomic_DNA"/>
</dbReference>
<sequence length="145" mass="15588">MADQLSSNNQHEVLHGRPFSLLVALLALQTCALVAASAWYTFELFTASPDSLGQALFLYALILLSTLWVAVTTWGVYRETSWSRGSAVTIQILQIAIAVGSFQGLYAQPVVGWILLVSAGTALILLLRAVRDRGAADQARSVPGE</sequence>
<feature type="transmembrane region" description="Helical" evidence="1">
    <location>
        <begin position="112"/>
        <end position="130"/>
    </location>
</feature>
<feature type="transmembrane region" description="Helical" evidence="1">
    <location>
        <begin position="21"/>
        <end position="42"/>
    </location>
</feature>
<comment type="caution">
    <text evidence="2">The sequence shown here is derived from an EMBL/GenBank/DDBJ whole genome shotgun (WGS) entry which is preliminary data.</text>
</comment>
<dbReference type="OrthoDB" id="5125140at2"/>
<dbReference type="Proteomes" id="UP000318331">
    <property type="component" value="Unassembled WGS sequence"/>
</dbReference>
<accession>A0A543I4V2</accession>
<keyword evidence="1" id="KW-0812">Transmembrane</keyword>
<evidence type="ECO:0000313" key="2">
    <source>
        <dbReference type="EMBL" id="TQM65581.1"/>
    </source>
</evidence>
<evidence type="ECO:0000313" key="3">
    <source>
        <dbReference type="Proteomes" id="UP000318331"/>
    </source>
</evidence>
<dbReference type="RefSeq" id="WP_141915381.1">
    <property type="nucleotide sequence ID" value="NZ_BAAAYS010000012.1"/>
</dbReference>